<dbReference type="Proteomes" id="UP000242770">
    <property type="component" value="Unassembled WGS sequence"/>
</dbReference>
<keyword evidence="4" id="KW-1185">Reference proteome</keyword>
<evidence type="ECO:0000313" key="3">
    <source>
        <dbReference type="EMBL" id="CDU26037.1"/>
    </source>
</evidence>
<gene>
    <name evidence="2" type="primary">SSCI45980.1</name>
    <name evidence="3" type="ORF">SPSC_06204</name>
</gene>
<evidence type="ECO:0000313" key="4">
    <source>
        <dbReference type="Proteomes" id="UP000242770"/>
    </source>
</evidence>
<reference evidence="4" key="3">
    <citation type="submission" date="2014-06" db="EMBL/GenBank/DDBJ databases">
        <authorList>
            <person name="Berkman P.J."/>
        </authorList>
    </citation>
    <scope>NUCLEOTIDE SEQUENCE [LARGE SCALE GENOMIC DNA]</scope>
</reference>
<dbReference type="EMBL" id="CCFA01002761">
    <property type="protein sequence ID" value="CDS00559.1"/>
    <property type="molecule type" value="Genomic_DNA"/>
</dbReference>
<feature type="region of interest" description="Disordered" evidence="1">
    <location>
        <begin position="51"/>
        <end position="86"/>
    </location>
</feature>
<sequence>MHANWQTSHFPTHWAPAPGITNDFATYTSSGLWDSNVARFELGAASQNHLSTLPATSSGTGTSDRVSPFTEGSHDGSLALDRLSKPQERRYYQEPEALRSLPRSTSIFQSFRGIRYTNTGEAERSKINSDIFDGKLKWVQLDRTKHHQARAFQETRVLPFLEFPDPTIEGATRKVRIAVHGGLQARRSTAQADVRSALTGKTYWSFFSLPESANGADNLVHWHGMGHLDLKDYGLVDEFLRNKLDDAKKLQRMPR</sequence>
<reference evidence="3" key="2">
    <citation type="submission" date="2014-06" db="EMBL/GenBank/DDBJ databases">
        <authorList>
            <person name="Ju J."/>
            <person name="Zhang J."/>
        </authorList>
    </citation>
    <scope>NUCLEOTIDE SEQUENCE</scope>
    <source>
        <strain evidence="3">SscI8</strain>
    </source>
</reference>
<reference evidence="2" key="1">
    <citation type="submission" date="2014-06" db="EMBL/GenBank/DDBJ databases">
        <authorList>
            <person name="Berkman J.Paul."/>
        </authorList>
    </citation>
    <scope>NUCLEOTIDE SEQUENCE [LARGE SCALE GENOMIC DNA]</scope>
</reference>
<protein>
    <submittedName>
        <fullName evidence="3">Related to Effector family protein Eff1</fullName>
    </submittedName>
</protein>
<evidence type="ECO:0000256" key="1">
    <source>
        <dbReference type="SAM" id="MobiDB-lite"/>
    </source>
</evidence>
<feature type="compositionally biased region" description="Polar residues" evidence="1">
    <location>
        <begin position="51"/>
        <end position="65"/>
    </location>
</feature>
<proteinExistence type="predicted"/>
<organism evidence="2 4">
    <name type="scientific">Sporisorium scitamineum</name>
    <dbReference type="NCBI Taxonomy" id="49012"/>
    <lineage>
        <taxon>Eukaryota</taxon>
        <taxon>Fungi</taxon>
        <taxon>Dikarya</taxon>
        <taxon>Basidiomycota</taxon>
        <taxon>Ustilaginomycotina</taxon>
        <taxon>Ustilaginomycetes</taxon>
        <taxon>Ustilaginales</taxon>
        <taxon>Ustilaginaceae</taxon>
        <taxon>Sporisorium</taxon>
    </lineage>
</organism>
<dbReference type="EMBL" id="LK056692">
    <property type="protein sequence ID" value="CDU26037.1"/>
    <property type="molecule type" value="Genomic_DNA"/>
</dbReference>
<accession>A0A0F7RZQ9</accession>
<dbReference type="AlphaFoldDB" id="A0A0F7RZQ9"/>
<evidence type="ECO:0000313" key="2">
    <source>
        <dbReference type="EMBL" id="CDS00559.1"/>
    </source>
</evidence>
<name>A0A0F7RZQ9_9BASI</name>